<dbReference type="Pfam" id="PF12698">
    <property type="entry name" value="ABC2_membrane_3"/>
    <property type="match status" value="1"/>
</dbReference>
<feature type="domain" description="ABC transmembrane type-2" evidence="9">
    <location>
        <begin position="191"/>
        <end position="429"/>
    </location>
</feature>
<evidence type="ECO:0000313" key="11">
    <source>
        <dbReference type="Proteomes" id="UP000765802"/>
    </source>
</evidence>
<accession>A0ABR7M5H5</accession>
<comment type="similarity">
    <text evidence="2">Belongs to the ABC-2 integral membrane protein family.</text>
</comment>
<evidence type="ECO:0000256" key="7">
    <source>
        <dbReference type="ARBA" id="ARBA00023136"/>
    </source>
</evidence>
<gene>
    <name evidence="10" type="ORF">BC349_04245</name>
</gene>
<feature type="transmembrane region" description="Helical" evidence="8">
    <location>
        <begin position="347"/>
        <end position="366"/>
    </location>
</feature>
<dbReference type="InterPro" id="IPR047817">
    <property type="entry name" value="ABC2_TM_bact-type"/>
</dbReference>
<evidence type="ECO:0000259" key="9">
    <source>
        <dbReference type="PROSITE" id="PS51012"/>
    </source>
</evidence>
<proteinExistence type="inferred from homology"/>
<feature type="transmembrane region" description="Helical" evidence="8">
    <location>
        <begin position="234"/>
        <end position="251"/>
    </location>
</feature>
<dbReference type="InterPro" id="IPR051449">
    <property type="entry name" value="ABC-2_transporter_component"/>
</dbReference>
<name>A0ABR7M5H5_9BACT</name>
<keyword evidence="7 8" id="KW-0472">Membrane</keyword>
<keyword evidence="11" id="KW-1185">Reference proteome</keyword>
<dbReference type="EMBL" id="MBUA01000001">
    <property type="protein sequence ID" value="MBC6490166.1"/>
    <property type="molecule type" value="Genomic_DNA"/>
</dbReference>
<keyword evidence="6 8" id="KW-1133">Transmembrane helix</keyword>
<evidence type="ECO:0000256" key="4">
    <source>
        <dbReference type="ARBA" id="ARBA00022475"/>
    </source>
</evidence>
<organism evidence="10 11">
    <name type="scientific">Flavihumibacter stibioxidans</name>
    <dbReference type="NCBI Taxonomy" id="1834163"/>
    <lineage>
        <taxon>Bacteria</taxon>
        <taxon>Pseudomonadati</taxon>
        <taxon>Bacteroidota</taxon>
        <taxon>Chitinophagia</taxon>
        <taxon>Chitinophagales</taxon>
        <taxon>Chitinophagaceae</taxon>
        <taxon>Flavihumibacter</taxon>
    </lineage>
</organism>
<evidence type="ECO:0000256" key="1">
    <source>
        <dbReference type="ARBA" id="ARBA00004651"/>
    </source>
</evidence>
<evidence type="ECO:0000313" key="10">
    <source>
        <dbReference type="EMBL" id="MBC6490166.1"/>
    </source>
</evidence>
<protein>
    <recommendedName>
        <fullName evidence="9">ABC transmembrane type-2 domain-containing protein</fullName>
    </recommendedName>
</protein>
<dbReference type="PANTHER" id="PTHR30294">
    <property type="entry name" value="MEMBRANE COMPONENT OF ABC TRANSPORTER YHHJ-RELATED"/>
    <property type="match status" value="1"/>
</dbReference>
<dbReference type="InterPro" id="IPR013525">
    <property type="entry name" value="ABC2_TM"/>
</dbReference>
<dbReference type="RefSeq" id="WP_187255491.1">
    <property type="nucleotide sequence ID" value="NZ_JBHULF010000006.1"/>
</dbReference>
<dbReference type="Proteomes" id="UP000765802">
    <property type="component" value="Unassembled WGS sequence"/>
</dbReference>
<evidence type="ECO:0000256" key="8">
    <source>
        <dbReference type="SAM" id="Phobius"/>
    </source>
</evidence>
<comment type="subcellular location">
    <subcellularLocation>
        <location evidence="1">Cell membrane</location>
        <topology evidence="1">Multi-pass membrane protein</topology>
    </subcellularLocation>
</comment>
<comment type="caution">
    <text evidence="10">The sequence shown here is derived from an EMBL/GenBank/DDBJ whole genome shotgun (WGS) entry which is preliminary data.</text>
</comment>
<feature type="transmembrane region" description="Helical" evidence="8">
    <location>
        <begin position="314"/>
        <end position="335"/>
    </location>
</feature>
<feature type="transmembrane region" description="Helical" evidence="8">
    <location>
        <begin position="272"/>
        <end position="302"/>
    </location>
</feature>
<feature type="transmembrane region" description="Helical" evidence="8">
    <location>
        <begin position="404"/>
        <end position="425"/>
    </location>
</feature>
<keyword evidence="3" id="KW-0813">Transport</keyword>
<dbReference type="PANTHER" id="PTHR30294:SF38">
    <property type="entry name" value="TRANSPORT PERMEASE PROTEIN"/>
    <property type="match status" value="1"/>
</dbReference>
<dbReference type="PROSITE" id="PS51012">
    <property type="entry name" value="ABC_TM2"/>
    <property type="match status" value="1"/>
</dbReference>
<evidence type="ECO:0000256" key="6">
    <source>
        <dbReference type="ARBA" id="ARBA00022989"/>
    </source>
</evidence>
<keyword evidence="4" id="KW-1003">Cell membrane</keyword>
<evidence type="ECO:0000256" key="3">
    <source>
        <dbReference type="ARBA" id="ARBA00022448"/>
    </source>
</evidence>
<keyword evidence="5 8" id="KW-0812">Transmembrane</keyword>
<evidence type="ECO:0000256" key="5">
    <source>
        <dbReference type="ARBA" id="ARBA00022692"/>
    </source>
</evidence>
<evidence type="ECO:0000256" key="2">
    <source>
        <dbReference type="ARBA" id="ARBA00007783"/>
    </source>
</evidence>
<sequence length="431" mass="47001">MRKIAATVLNEFRLFRKDLAGVALLFLMPLALTIIMALIQDAPFREYQDIRFDILWVDNDKGKMALQMGEGLEEIKQFRLVRELDGKPVEAGQARALVQKGEYKIAIILPDGVSAEVVNSANQVANEMGQRMGAAGKLPQRESRPANLEIYFDPVTKQAMKLSLLNALDKQLTKVQAEIILARLEEKMKGEKGDSAGVEPIDLQAKMRAVTIKELSAAPENKINLNTNSVQHNVPAWAIFGLFFIIIPIAGNSIREREDGSLMRIRMIPGSYFSILTGKLSFYVLLGTLQFFIMLAAGLLILPRFGLPSLQMGSAPLALLVTALVIAMTATAYGVCVGSLFQTPNQALPFGAISIVILSAVGGIWVPVEILPAGLQQVAKLSPLYWALDAINGIFLRGGGLQAVWPNLIVLFGFGAVFIAIAGWTETARKK</sequence>
<feature type="transmembrane region" description="Helical" evidence="8">
    <location>
        <begin position="20"/>
        <end position="39"/>
    </location>
</feature>
<reference evidence="10 11" key="1">
    <citation type="submission" date="2016-07" db="EMBL/GenBank/DDBJ databases">
        <title>Genome analysis of Flavihumibacter stibioxidans YS-17.</title>
        <authorList>
            <person name="Shi K."/>
            <person name="Han Y."/>
            <person name="Wang G."/>
        </authorList>
    </citation>
    <scope>NUCLEOTIDE SEQUENCE [LARGE SCALE GENOMIC DNA]</scope>
    <source>
        <strain evidence="10 11">YS-17</strain>
    </source>
</reference>